<protein>
    <submittedName>
        <fullName evidence="3">Uncharacterized protein</fullName>
    </submittedName>
</protein>
<evidence type="ECO:0000313" key="4">
    <source>
        <dbReference type="Proteomes" id="UP000712600"/>
    </source>
</evidence>
<gene>
    <name evidence="3" type="ORF">F2Q69_00054004</name>
    <name evidence="2" type="ORF">F2Q70_00030628</name>
</gene>
<evidence type="ECO:0000313" key="3">
    <source>
        <dbReference type="EMBL" id="KAF3487638.1"/>
    </source>
</evidence>
<dbReference type="EMBL" id="QGKY02002305">
    <property type="protein sequence ID" value="KAF2533805.1"/>
    <property type="molecule type" value="Genomic_DNA"/>
</dbReference>
<reference evidence="3" key="1">
    <citation type="submission" date="2019-12" db="EMBL/GenBank/DDBJ databases">
        <title>Genome sequencing and annotation of Brassica cretica.</title>
        <authorList>
            <person name="Studholme D.J."/>
            <person name="Sarris P."/>
        </authorList>
    </citation>
    <scope>NUCLEOTIDE SEQUENCE</scope>
    <source>
        <strain evidence="3">PFS-109/04</strain>
        <tissue evidence="3">Leaf</tissue>
    </source>
</reference>
<dbReference type="EMBL" id="QGKX02002183">
    <property type="protein sequence ID" value="KAF3487638.1"/>
    <property type="molecule type" value="Genomic_DNA"/>
</dbReference>
<proteinExistence type="predicted"/>
<evidence type="ECO:0000313" key="2">
    <source>
        <dbReference type="EMBL" id="KAF2533805.1"/>
    </source>
</evidence>
<organism evidence="3 4">
    <name type="scientific">Brassica cretica</name>
    <name type="common">Mustard</name>
    <dbReference type="NCBI Taxonomy" id="69181"/>
    <lineage>
        <taxon>Eukaryota</taxon>
        <taxon>Viridiplantae</taxon>
        <taxon>Streptophyta</taxon>
        <taxon>Embryophyta</taxon>
        <taxon>Tracheophyta</taxon>
        <taxon>Spermatophyta</taxon>
        <taxon>Magnoliopsida</taxon>
        <taxon>eudicotyledons</taxon>
        <taxon>Gunneridae</taxon>
        <taxon>Pentapetalae</taxon>
        <taxon>rosids</taxon>
        <taxon>malvids</taxon>
        <taxon>Brassicales</taxon>
        <taxon>Brassicaceae</taxon>
        <taxon>Brassiceae</taxon>
        <taxon>Brassica</taxon>
    </lineage>
</organism>
<dbReference type="Proteomes" id="UP000712600">
    <property type="component" value="Unassembled WGS sequence"/>
</dbReference>
<evidence type="ECO:0000256" key="1">
    <source>
        <dbReference type="SAM" id="MobiDB-lite"/>
    </source>
</evidence>
<feature type="region of interest" description="Disordered" evidence="1">
    <location>
        <begin position="1"/>
        <end position="29"/>
    </location>
</feature>
<sequence>MLRHSQQPHFHRRKASNQERYTIKPAKQEQQDMTIFSSTCHRLYEWLKEPPTKP</sequence>
<name>A0A8S9N174_BRACR</name>
<reference evidence="2" key="2">
    <citation type="submission" date="2019-12" db="EMBL/GenBank/DDBJ databases">
        <title>Genome sequencing and annotation of Brassica cretica.</title>
        <authorList>
            <person name="Studholme D.J."/>
            <person name="Sarris P.F."/>
        </authorList>
    </citation>
    <scope>NUCLEOTIDE SEQUENCE</scope>
    <source>
        <strain evidence="2">PFS-102/07</strain>
        <tissue evidence="2">Leaf</tissue>
    </source>
</reference>
<accession>A0A8S9N174</accession>
<comment type="caution">
    <text evidence="3">The sequence shown here is derived from an EMBL/GenBank/DDBJ whole genome shotgun (WGS) entry which is preliminary data.</text>
</comment>
<dbReference type="AlphaFoldDB" id="A0A8S9N174"/>